<sequence>MSKRFRIVKISKITTSYEMITSSPKSFYSKTPKLDSTGKRKIYMSMYLSENEKNKEIVNKIFNPRSFALFKSLDLSTLNEHNGVFSAEKNSEGKRSFFINTFSEVFDLYKALKEPHVYEVIVENRPCHLYFDVEYKFEEHPEYKGDEMVNRLISLVDEKLFEIFGQDDYEVIHLDATSEVKFSRHLIFRSDYFCFSNNRQVATFVQKEILSDPEMALIVDPAVYSKNRNFRCIWSTKQANGAKYPLVPIDGKNTNPHDSNLDFFKKTLITFVGANPHCIGYPEKESVQWSSTKYTTSNGMITVPYLNDSALKCTGIQDFALSVFAPSGMIRSAQYSPEFRSLTFIIKGCRYCHRIGREHKSNSIYLVVRLSDATIVQKCFDPDCRGFESDPIQIPEPIYNQLRDQYLNVPQELDILPKKVNPQKLNIAEEDGTRINSTKD</sequence>
<dbReference type="PANTHER" id="PTHR31399:SF0">
    <property type="entry name" value="DNA-DIRECTED PRIMASE_POLYMERASE PROTEIN"/>
    <property type="match status" value="1"/>
</dbReference>
<evidence type="ECO:0000256" key="1">
    <source>
        <dbReference type="ARBA" id="ARBA00026139"/>
    </source>
</evidence>
<dbReference type="GO" id="GO:0042276">
    <property type="term" value="P:error-prone translesion synthesis"/>
    <property type="evidence" value="ECO:0007669"/>
    <property type="project" value="InterPro"/>
</dbReference>
<accession>A0A1J4KBR5</accession>
<dbReference type="AlphaFoldDB" id="A0A1J4KBR5"/>
<dbReference type="GO" id="GO:0031297">
    <property type="term" value="P:replication fork processing"/>
    <property type="evidence" value="ECO:0007669"/>
    <property type="project" value="TreeGrafter"/>
</dbReference>
<comment type="catalytic activity">
    <reaction evidence="2">
        <text>ssDNA + n NTP = ssDNA/pppN(pN)n-1 hybrid + (n-1) diphosphate.</text>
        <dbReference type="EC" id="2.7.7.102"/>
    </reaction>
</comment>
<dbReference type="Proteomes" id="UP000179807">
    <property type="component" value="Unassembled WGS sequence"/>
</dbReference>
<dbReference type="GO" id="GO:0005759">
    <property type="term" value="C:mitochondrial matrix"/>
    <property type="evidence" value="ECO:0007669"/>
    <property type="project" value="TreeGrafter"/>
</dbReference>
<reference evidence="5" key="1">
    <citation type="submission" date="2016-10" db="EMBL/GenBank/DDBJ databases">
        <authorList>
            <person name="Benchimol M."/>
            <person name="Almeida L.G."/>
            <person name="Vasconcelos A.T."/>
            <person name="Perreira-Neves A."/>
            <person name="Rosa I.A."/>
            <person name="Tasca T."/>
            <person name="Bogo M.R."/>
            <person name="de Souza W."/>
        </authorList>
    </citation>
    <scope>NUCLEOTIDE SEQUENCE [LARGE SCALE GENOMIC DNA]</scope>
    <source>
        <strain evidence="5">K</strain>
    </source>
</reference>
<proteinExistence type="predicted"/>
<comment type="caution">
    <text evidence="5">The sequence shown here is derived from an EMBL/GenBank/DDBJ whole genome shotgun (WGS) entry which is preliminary data.</text>
</comment>
<evidence type="ECO:0000313" key="5">
    <source>
        <dbReference type="EMBL" id="OHT08410.1"/>
    </source>
</evidence>
<gene>
    <name evidence="5" type="ORF">TRFO_23091</name>
</gene>
<organism evidence="5 6">
    <name type="scientific">Tritrichomonas foetus</name>
    <dbReference type="NCBI Taxonomy" id="1144522"/>
    <lineage>
        <taxon>Eukaryota</taxon>
        <taxon>Metamonada</taxon>
        <taxon>Parabasalia</taxon>
        <taxon>Tritrichomonadida</taxon>
        <taxon>Tritrichomonadidae</taxon>
        <taxon>Tritrichomonas</taxon>
    </lineage>
</organism>
<dbReference type="EC" id="2.7.7.102" evidence="3"/>
<evidence type="ECO:0000256" key="4">
    <source>
        <dbReference type="ARBA" id="ARBA00047303"/>
    </source>
</evidence>
<dbReference type="GO" id="GO:0006264">
    <property type="term" value="P:mitochondrial DNA replication"/>
    <property type="evidence" value="ECO:0007669"/>
    <property type="project" value="TreeGrafter"/>
</dbReference>
<dbReference type="OrthoDB" id="5988181at2759"/>
<evidence type="ECO:0000256" key="2">
    <source>
        <dbReference type="ARBA" id="ARBA00044677"/>
    </source>
</evidence>
<dbReference type="GO" id="GO:0003887">
    <property type="term" value="F:DNA-directed DNA polymerase activity"/>
    <property type="evidence" value="ECO:0007669"/>
    <property type="project" value="UniProtKB-EC"/>
</dbReference>
<dbReference type="InterPro" id="IPR044917">
    <property type="entry name" value="PRIMPOL"/>
</dbReference>
<protein>
    <recommendedName>
        <fullName evidence="1">DNA-directed primase/polymerase protein</fullName>
        <ecNumber evidence="3">2.7.7.102</ecNumber>
    </recommendedName>
</protein>
<dbReference type="GO" id="GO:0009411">
    <property type="term" value="P:response to UV"/>
    <property type="evidence" value="ECO:0007669"/>
    <property type="project" value="TreeGrafter"/>
</dbReference>
<evidence type="ECO:0000256" key="3">
    <source>
        <dbReference type="ARBA" id="ARBA00044768"/>
    </source>
</evidence>
<name>A0A1J4KBR5_9EUKA</name>
<dbReference type="GO" id="GO:0003682">
    <property type="term" value="F:chromatin binding"/>
    <property type="evidence" value="ECO:0007669"/>
    <property type="project" value="TreeGrafter"/>
</dbReference>
<dbReference type="GeneID" id="94837656"/>
<comment type="catalytic activity">
    <reaction evidence="4">
        <text>DNA(n) + a 2'-deoxyribonucleoside 5'-triphosphate = DNA(n+1) + diphosphate</text>
        <dbReference type="Rhea" id="RHEA:22508"/>
        <dbReference type="Rhea" id="RHEA-COMP:17339"/>
        <dbReference type="Rhea" id="RHEA-COMP:17340"/>
        <dbReference type="ChEBI" id="CHEBI:33019"/>
        <dbReference type="ChEBI" id="CHEBI:61560"/>
        <dbReference type="ChEBI" id="CHEBI:173112"/>
        <dbReference type="EC" id="2.7.7.7"/>
    </reaction>
    <physiologicalReaction direction="left-to-right" evidence="4">
        <dbReference type="Rhea" id="RHEA:22509"/>
    </physiologicalReaction>
</comment>
<dbReference type="GO" id="GO:0005634">
    <property type="term" value="C:nucleus"/>
    <property type="evidence" value="ECO:0007669"/>
    <property type="project" value="TreeGrafter"/>
</dbReference>
<keyword evidence="6" id="KW-1185">Reference proteome</keyword>
<evidence type="ECO:0000313" key="6">
    <source>
        <dbReference type="Proteomes" id="UP000179807"/>
    </source>
</evidence>
<dbReference type="Pfam" id="PF03121">
    <property type="entry name" value="Herpes_UL52"/>
    <property type="match status" value="1"/>
</dbReference>
<dbReference type="VEuPathDB" id="TrichDB:TRFO_23091"/>
<dbReference type="EMBL" id="MLAK01000668">
    <property type="protein sequence ID" value="OHT08410.1"/>
    <property type="molecule type" value="Genomic_DNA"/>
</dbReference>
<dbReference type="RefSeq" id="XP_068361546.1">
    <property type="nucleotide sequence ID" value="XM_068502952.1"/>
</dbReference>
<dbReference type="PANTHER" id="PTHR31399">
    <property type="entry name" value="DNA-DIRECTED PRIMASE / POLYMERASE PROTEIN"/>
    <property type="match status" value="1"/>
</dbReference>